<keyword evidence="1" id="KW-0812">Transmembrane</keyword>
<evidence type="ECO:0000313" key="2">
    <source>
        <dbReference type="EMBL" id="RDH46539.1"/>
    </source>
</evidence>
<gene>
    <name evidence="2" type="ORF">B9G39_25480</name>
</gene>
<sequence>MGGKRVGYFDHVWGINVMKLSYAIYTAVITVLLAGCQTGTQVKPKDNAETATNQPEAVDQVQDIWSYDRTHIVKWTLWSYDSEIDLTTISKLEEQSIQDAFNSFKDGEYRQWKNESLGTMGFTAGSKYQNSEGLNCRNYSITVETIGDTGQVQQLQRPAIACFNEGAWEFDRSIL</sequence>
<keyword evidence="1" id="KW-0472">Membrane</keyword>
<reference evidence="2 3" key="1">
    <citation type="submission" date="2017-04" db="EMBL/GenBank/DDBJ databases">
        <title>Draft genome sequence of Zooshikella ganghwensis VG4 isolated from Red Sea sediments.</title>
        <authorList>
            <person name="Rehman Z."/>
            <person name="Alam I."/>
            <person name="Kamau A."/>
            <person name="Bajic V."/>
            <person name="Leiknes T."/>
        </authorList>
    </citation>
    <scope>NUCLEOTIDE SEQUENCE [LARGE SCALE GENOMIC DNA]</scope>
    <source>
        <strain evidence="2 3">VG4</strain>
    </source>
</reference>
<dbReference type="AlphaFoldDB" id="A0A4P9VUE7"/>
<organism evidence="2 3">
    <name type="scientific">Zooshikella ganghwensis</name>
    <dbReference type="NCBI Taxonomy" id="202772"/>
    <lineage>
        <taxon>Bacteria</taxon>
        <taxon>Pseudomonadati</taxon>
        <taxon>Pseudomonadota</taxon>
        <taxon>Gammaproteobacteria</taxon>
        <taxon>Oceanospirillales</taxon>
        <taxon>Zooshikellaceae</taxon>
        <taxon>Zooshikella</taxon>
    </lineage>
</organism>
<keyword evidence="3" id="KW-1185">Reference proteome</keyword>
<name>A0A4P9VUE7_9GAMM</name>
<comment type="caution">
    <text evidence="2">The sequence shown here is derived from an EMBL/GenBank/DDBJ whole genome shotgun (WGS) entry which is preliminary data.</text>
</comment>
<keyword evidence="1" id="KW-1133">Transmembrane helix</keyword>
<accession>A0A4P9VUE7</accession>
<dbReference type="Proteomes" id="UP000257039">
    <property type="component" value="Unassembled WGS sequence"/>
</dbReference>
<proteinExistence type="predicted"/>
<evidence type="ECO:0000256" key="1">
    <source>
        <dbReference type="SAM" id="Phobius"/>
    </source>
</evidence>
<evidence type="ECO:0000313" key="3">
    <source>
        <dbReference type="Proteomes" id="UP000257039"/>
    </source>
</evidence>
<protein>
    <recommendedName>
        <fullName evidence="4">Surface antigen domain-containing protein</fullName>
    </recommendedName>
</protein>
<evidence type="ECO:0008006" key="4">
    <source>
        <dbReference type="Google" id="ProtNLM"/>
    </source>
</evidence>
<dbReference type="EMBL" id="NDXW01000001">
    <property type="protein sequence ID" value="RDH46539.1"/>
    <property type="molecule type" value="Genomic_DNA"/>
</dbReference>
<feature type="transmembrane region" description="Helical" evidence="1">
    <location>
        <begin position="20"/>
        <end position="36"/>
    </location>
</feature>